<dbReference type="GO" id="GO:0016787">
    <property type="term" value="F:hydrolase activity"/>
    <property type="evidence" value="ECO:0007669"/>
    <property type="project" value="UniProtKB-KW"/>
</dbReference>
<feature type="domain" description="Amidohydrolase-related" evidence="2">
    <location>
        <begin position="61"/>
        <end position="354"/>
    </location>
</feature>
<dbReference type="GO" id="GO:0016831">
    <property type="term" value="F:carboxy-lyase activity"/>
    <property type="evidence" value="ECO:0007669"/>
    <property type="project" value="InterPro"/>
</dbReference>
<evidence type="ECO:0000256" key="1">
    <source>
        <dbReference type="ARBA" id="ARBA00023239"/>
    </source>
</evidence>
<dbReference type="InterPro" id="IPR032466">
    <property type="entry name" value="Metal_Hydrolase"/>
</dbReference>
<organism evidence="3 4">
    <name type="scientific">Paenibacillus hemerocallicola</name>
    <dbReference type="NCBI Taxonomy" id="1172614"/>
    <lineage>
        <taxon>Bacteria</taxon>
        <taxon>Bacillati</taxon>
        <taxon>Bacillota</taxon>
        <taxon>Bacilli</taxon>
        <taxon>Bacillales</taxon>
        <taxon>Paenibacillaceae</taxon>
        <taxon>Paenibacillus</taxon>
    </lineage>
</organism>
<dbReference type="InterPro" id="IPR006680">
    <property type="entry name" value="Amidohydro-rel"/>
</dbReference>
<dbReference type="PANTHER" id="PTHR21240">
    <property type="entry name" value="2-AMINO-3-CARBOXYLMUCONATE-6-SEMIALDEHYDE DECARBOXYLASE"/>
    <property type="match status" value="1"/>
</dbReference>
<dbReference type="GO" id="GO:0019748">
    <property type="term" value="P:secondary metabolic process"/>
    <property type="evidence" value="ECO:0007669"/>
    <property type="project" value="TreeGrafter"/>
</dbReference>
<dbReference type="OrthoDB" id="9777673at2"/>
<dbReference type="AlphaFoldDB" id="A0A5C4T0M6"/>
<dbReference type="RefSeq" id="WP_139606682.1">
    <property type="nucleotide sequence ID" value="NZ_VDCQ01000072.1"/>
</dbReference>
<name>A0A5C4T0M6_9BACL</name>
<gene>
    <name evidence="3" type="ORF">FE784_33875</name>
</gene>
<dbReference type="EMBL" id="VDCQ01000072">
    <property type="protein sequence ID" value="TNJ61597.1"/>
    <property type="molecule type" value="Genomic_DNA"/>
</dbReference>
<keyword evidence="3" id="KW-0378">Hydrolase</keyword>
<sequence>MAGQIQKVIDVDVHQMLPSGQALLPYLPEPWKSRYAKTGSGGSGMNLHNPVGVIRQDCRPPSGGPTASDPDFMVQDLLKPYNIERVVLTGDMMGISTGHDPDFSAAIASAYNDHLVEYWLNTKHEHYVGSILVSSFDAHLAAREIDRMADHPKMVGVIMCSGQRNLLGQRNFYPIYEAASRHGLPVAIHPGNEGAGGTPPPTGHGYPTRYLEWHTSLSQNYMAQLTSLICEGVFEKFPKLKFVLLEGGIAWLPGLMWQMDKAYKQLRATMPWLKRLPSEYIRDHCYLSTQPIEEPDDPKQLMTIFDMIDAENFLMFSTDYPHWDNDMPTEILKKLRPEHKQKIYYDNAKKLYNL</sequence>
<dbReference type="SUPFAM" id="SSF51556">
    <property type="entry name" value="Metallo-dependent hydrolases"/>
    <property type="match status" value="1"/>
</dbReference>
<dbReference type="InterPro" id="IPR032465">
    <property type="entry name" value="ACMSD"/>
</dbReference>
<keyword evidence="4" id="KW-1185">Reference proteome</keyword>
<dbReference type="PANTHER" id="PTHR21240:SF28">
    <property type="entry name" value="ISO-OROTATE DECARBOXYLASE (EUROFUNG)"/>
    <property type="match status" value="1"/>
</dbReference>
<reference evidence="3 4" key="1">
    <citation type="submission" date="2019-05" db="EMBL/GenBank/DDBJ databases">
        <title>We sequenced the genome of Paenibacillus hemerocallicola KCTC 33185 for further insight into its adaptation and study the phylogeny of Paenibacillus.</title>
        <authorList>
            <person name="Narsing Rao M.P."/>
        </authorList>
    </citation>
    <scope>NUCLEOTIDE SEQUENCE [LARGE SCALE GENOMIC DNA]</scope>
    <source>
        <strain evidence="3 4">KCTC 33185</strain>
    </source>
</reference>
<dbReference type="Gene3D" id="3.20.20.140">
    <property type="entry name" value="Metal-dependent hydrolases"/>
    <property type="match status" value="1"/>
</dbReference>
<evidence type="ECO:0000313" key="3">
    <source>
        <dbReference type="EMBL" id="TNJ61597.1"/>
    </source>
</evidence>
<keyword evidence="1" id="KW-0456">Lyase</keyword>
<comment type="caution">
    <text evidence="3">The sequence shown here is derived from an EMBL/GenBank/DDBJ whole genome shotgun (WGS) entry which is preliminary data.</text>
</comment>
<evidence type="ECO:0000313" key="4">
    <source>
        <dbReference type="Proteomes" id="UP000307943"/>
    </source>
</evidence>
<accession>A0A5C4T0M6</accession>
<protein>
    <submittedName>
        <fullName evidence="3">Amidohydrolase</fullName>
    </submittedName>
</protein>
<dbReference type="GO" id="GO:0005737">
    <property type="term" value="C:cytoplasm"/>
    <property type="evidence" value="ECO:0007669"/>
    <property type="project" value="TreeGrafter"/>
</dbReference>
<dbReference type="Pfam" id="PF04909">
    <property type="entry name" value="Amidohydro_2"/>
    <property type="match status" value="1"/>
</dbReference>
<dbReference type="Proteomes" id="UP000307943">
    <property type="component" value="Unassembled WGS sequence"/>
</dbReference>
<proteinExistence type="predicted"/>
<evidence type="ECO:0000259" key="2">
    <source>
        <dbReference type="Pfam" id="PF04909"/>
    </source>
</evidence>